<dbReference type="InterPro" id="IPR009045">
    <property type="entry name" value="Zn_M74/Hedgehog-like"/>
</dbReference>
<dbReference type="Gene3D" id="1.10.530.10">
    <property type="match status" value="1"/>
</dbReference>
<protein>
    <submittedName>
        <fullName evidence="3">Protein Gp5, N-terminal OB-fold domain containing protein</fullName>
    </submittedName>
</protein>
<gene>
    <name evidence="3" type="ORF">UFOVP240_211</name>
</gene>
<sequence length="1025" mass="110296">MNFYYGIVENRNDPLRLGRCQVRVVGLHTHDKNALPTSELPWSTPLQPVTSAAMNGIGTSPIGPVEGTAVIIMFADPDQQQPIMMGTLGGIPSTPKTPEADDTGPIIGVVSTTKEYRTIPGPITGVQLTLYDKDNTNNTNITSNLKPNMRVFGFNIPSETYIVSIDSSSKITISNQVTNYEENIITFEDPPTNIDAVVQSNVDKLRNISTDKAGNTLSSTEVASGAETSSSIKSTPTNASIPTIPPPKSTSNVSKSTAGIKALIAACDKVGLTTKEQKCALLGIAGGESKWIPQLESYNYSPARLKQIYSFATDDDVAKYSEATKKGITREQFFAWAYGPTKRGKGFLGNLTDADGGKYFGRGFIQLTGRGNYARYQKLANDMGLNIDIVNNPDSLDVDLDVSALVAALYIKDRTSKGVGSTDNPGYFYAAKKGVGVNSPDISAAKLSYYEYFYGKAVGGSAQKDAGSPIPEPPADGGTVTPQPSANSIKTGSVDTGFRDPNNKYPLPSYIGEPDTNRLARGIIDGTIVANKDKNRRLTVAKAMGEGSWDQPLSTYGAKYPFNKVLETEAGHIQEFDDTPGYERIHTYHRSGTFSEIDPNGTQINYIAGDNFLIMERNGCISIAGECNITIEGNANILAKSTANVEVTGNANVDVGGNGTVRIAKTLDAVVGQDINMKAVGNFNLQAQNINMHSLTDMNVLVAGATKLTSSGSMDLLTSGNFKADYARGDFGNGASSASVADIDLTPPDEGVPLDPVVPFLIPPERQFEENAAAETPDDYNTPEGRAAAAKQAKEQGDPNAADASATESSETMSGGSTTTTSVDCKIIYNTKNFTNDYRLSTNFTLGMLIDGGVNGNHRLVDQMLTNTATGKEHLYTVQEIVCNLANLAQNVLEPALAVLPGGIGGFRTQWRINSGYRLRGVVPNESPTSDHCKGHCADIGILLPSKYQKTYEYVQKIEKVIPYDQLILEYRFPDSCWIHVGYKPDGSNRKMAFTMVNDKTYKRDAKGNPMGYYLLDTIPPKKSQ</sequence>
<feature type="compositionally biased region" description="Polar residues" evidence="1">
    <location>
        <begin position="218"/>
        <end position="239"/>
    </location>
</feature>
<feature type="region of interest" description="Disordered" evidence="1">
    <location>
        <begin position="463"/>
        <end position="510"/>
    </location>
</feature>
<accession>A0A6J7WXM8</accession>
<organism evidence="3">
    <name type="scientific">uncultured Caudovirales phage</name>
    <dbReference type="NCBI Taxonomy" id="2100421"/>
    <lineage>
        <taxon>Viruses</taxon>
        <taxon>Duplodnaviria</taxon>
        <taxon>Heunggongvirae</taxon>
        <taxon>Uroviricota</taxon>
        <taxon>Caudoviricetes</taxon>
        <taxon>Peduoviridae</taxon>
        <taxon>Maltschvirus</taxon>
        <taxon>Maltschvirus maltsch</taxon>
    </lineage>
</organism>
<dbReference type="InterPro" id="IPR009590">
    <property type="entry name" value="Gp5_OB_N"/>
</dbReference>
<feature type="compositionally biased region" description="Low complexity" evidence="1">
    <location>
        <begin position="804"/>
        <end position="819"/>
    </location>
</feature>
<dbReference type="Gene3D" id="2.40.50.260">
    <property type="entry name" value="Nucleic acid-binding protein domain"/>
    <property type="match status" value="1"/>
</dbReference>
<reference evidence="3" key="1">
    <citation type="submission" date="2020-05" db="EMBL/GenBank/DDBJ databases">
        <authorList>
            <person name="Chiriac C."/>
            <person name="Salcher M."/>
            <person name="Ghai R."/>
            <person name="Kavagutti S V."/>
        </authorList>
    </citation>
    <scope>NUCLEOTIDE SEQUENCE</scope>
</reference>
<dbReference type="SUPFAM" id="SSF69255">
    <property type="entry name" value="gp5 N-terminal domain-like"/>
    <property type="match status" value="1"/>
</dbReference>
<feature type="compositionally biased region" description="Polar residues" evidence="1">
    <location>
        <begin position="480"/>
        <end position="494"/>
    </location>
</feature>
<name>A0A6J7WXM8_9CAUD</name>
<evidence type="ECO:0000259" key="2">
    <source>
        <dbReference type="Pfam" id="PF06714"/>
    </source>
</evidence>
<evidence type="ECO:0000256" key="1">
    <source>
        <dbReference type="SAM" id="MobiDB-lite"/>
    </source>
</evidence>
<feature type="domain" description="Protein Gp5 N-terminal OB-fold" evidence="2">
    <location>
        <begin position="30"/>
        <end position="93"/>
    </location>
</feature>
<dbReference type="Gene3D" id="3.10.450.190">
    <property type="match status" value="1"/>
</dbReference>
<proteinExistence type="predicted"/>
<feature type="region of interest" description="Disordered" evidence="1">
    <location>
        <begin position="772"/>
        <end position="819"/>
    </location>
</feature>
<dbReference type="Pfam" id="PF06714">
    <property type="entry name" value="Gp5_OB"/>
    <property type="match status" value="1"/>
</dbReference>
<dbReference type="SUPFAM" id="SSF53955">
    <property type="entry name" value="Lysozyme-like"/>
    <property type="match status" value="1"/>
</dbReference>
<evidence type="ECO:0000313" key="3">
    <source>
        <dbReference type="EMBL" id="CAB5221608.1"/>
    </source>
</evidence>
<dbReference type="SUPFAM" id="SSF69349">
    <property type="entry name" value="Phage fibre proteins"/>
    <property type="match status" value="1"/>
</dbReference>
<dbReference type="InterPro" id="IPR023346">
    <property type="entry name" value="Lysozyme-like_dom_sf"/>
</dbReference>
<dbReference type="SUPFAM" id="SSF55166">
    <property type="entry name" value="Hedgehog/DD-peptidase"/>
    <property type="match status" value="1"/>
</dbReference>
<feature type="region of interest" description="Disordered" evidence="1">
    <location>
        <begin position="218"/>
        <end position="252"/>
    </location>
</feature>
<dbReference type="EMBL" id="LR798293">
    <property type="protein sequence ID" value="CAB5221608.1"/>
    <property type="molecule type" value="Genomic_DNA"/>
</dbReference>